<dbReference type="EMBL" id="FQZK01000006">
    <property type="protein sequence ID" value="SHJ42932.1"/>
    <property type="molecule type" value="Genomic_DNA"/>
</dbReference>
<evidence type="ECO:0000259" key="1">
    <source>
        <dbReference type="Pfam" id="PF02525"/>
    </source>
</evidence>
<dbReference type="Gene3D" id="3.40.50.360">
    <property type="match status" value="1"/>
</dbReference>
<dbReference type="PANTHER" id="PTHR43741">
    <property type="entry name" value="FMN-DEPENDENT NADH-AZOREDUCTASE 1"/>
    <property type="match status" value="1"/>
</dbReference>
<proteinExistence type="predicted"/>
<protein>
    <submittedName>
        <fullName evidence="2">FMN-dependent NADH-azoreductase</fullName>
    </submittedName>
</protein>
<sequence>MSSVNLFRLDASILPAASASAEIADLTEAEWVAAHPGGSVVRRHLGADPLPSDAWALATTAGFTPEEDLSAGQREALALAAELAGELEAADAVILAVPLYNYGVSQHFKAWADLVITGCGAGNPLLKGTPTVLVTTLGGGYGPGTPREGWDHSTPYLRRVVADMWGADLTLIKRELTLAATTPAMEPLRGLADEQRELALGEARDAGRALAGK</sequence>
<dbReference type="InterPro" id="IPR029039">
    <property type="entry name" value="Flavoprotein-like_sf"/>
</dbReference>
<dbReference type="AlphaFoldDB" id="A0A1M6J8G9"/>
<feature type="domain" description="Flavodoxin-like fold" evidence="1">
    <location>
        <begin position="7"/>
        <end position="167"/>
    </location>
</feature>
<gene>
    <name evidence="2" type="ORF">SAMN05421803_10629</name>
</gene>
<accession>A0A1M6J8G9</accession>
<name>A0A1M6J8G9_9ACTN</name>
<organism evidence="2 3">
    <name type="scientific">Nocardiopsis flavescens</name>
    <dbReference type="NCBI Taxonomy" id="758803"/>
    <lineage>
        <taxon>Bacteria</taxon>
        <taxon>Bacillati</taxon>
        <taxon>Actinomycetota</taxon>
        <taxon>Actinomycetes</taxon>
        <taxon>Streptosporangiales</taxon>
        <taxon>Nocardiopsidaceae</taxon>
        <taxon>Nocardiopsis</taxon>
    </lineage>
</organism>
<dbReference type="SUPFAM" id="SSF52218">
    <property type="entry name" value="Flavoproteins"/>
    <property type="match status" value="1"/>
</dbReference>
<dbReference type="PANTHER" id="PTHR43741:SF4">
    <property type="entry name" value="FMN-DEPENDENT NADH:QUINONE OXIDOREDUCTASE"/>
    <property type="match status" value="1"/>
</dbReference>
<dbReference type="STRING" id="758803.SAMN05421803_10629"/>
<evidence type="ECO:0000313" key="3">
    <source>
        <dbReference type="Proteomes" id="UP000184452"/>
    </source>
</evidence>
<dbReference type="InterPro" id="IPR050104">
    <property type="entry name" value="FMN-dep_NADH:Q_OxRdtase_AzoR1"/>
</dbReference>
<reference evidence="2 3" key="1">
    <citation type="submission" date="2016-11" db="EMBL/GenBank/DDBJ databases">
        <authorList>
            <person name="Jaros S."/>
            <person name="Januszkiewicz K."/>
            <person name="Wedrychowicz H."/>
        </authorList>
    </citation>
    <scope>NUCLEOTIDE SEQUENCE [LARGE SCALE GENOMIC DNA]</scope>
    <source>
        <strain evidence="2 3">CGMCC 4.5723</strain>
    </source>
</reference>
<dbReference type="InterPro" id="IPR003680">
    <property type="entry name" value="Flavodoxin_fold"/>
</dbReference>
<evidence type="ECO:0000313" key="2">
    <source>
        <dbReference type="EMBL" id="SHJ42932.1"/>
    </source>
</evidence>
<dbReference type="Proteomes" id="UP000184452">
    <property type="component" value="Unassembled WGS sequence"/>
</dbReference>
<dbReference type="Pfam" id="PF02525">
    <property type="entry name" value="Flavodoxin_2"/>
    <property type="match status" value="1"/>
</dbReference>
<keyword evidence="3" id="KW-1185">Reference proteome</keyword>